<dbReference type="GO" id="GO:0006355">
    <property type="term" value="P:regulation of DNA-templated transcription"/>
    <property type="evidence" value="ECO:0007669"/>
    <property type="project" value="TreeGrafter"/>
</dbReference>
<proteinExistence type="predicted"/>
<organism evidence="5 6">
    <name type="scientific">Cerrena zonata</name>
    <dbReference type="NCBI Taxonomy" id="2478898"/>
    <lineage>
        <taxon>Eukaryota</taxon>
        <taxon>Fungi</taxon>
        <taxon>Dikarya</taxon>
        <taxon>Basidiomycota</taxon>
        <taxon>Agaricomycotina</taxon>
        <taxon>Agaricomycetes</taxon>
        <taxon>Polyporales</taxon>
        <taxon>Cerrenaceae</taxon>
        <taxon>Cerrena</taxon>
    </lineage>
</organism>
<name>A0AAW0FG10_9APHY</name>
<evidence type="ECO:0000256" key="2">
    <source>
        <dbReference type="ARBA" id="ARBA00023004"/>
    </source>
</evidence>
<dbReference type="SUPFAM" id="SSF51197">
    <property type="entry name" value="Clavaminate synthase-like"/>
    <property type="match status" value="1"/>
</dbReference>
<evidence type="ECO:0000256" key="3">
    <source>
        <dbReference type="SAM" id="MobiDB-lite"/>
    </source>
</evidence>
<dbReference type="Gene3D" id="2.60.120.650">
    <property type="entry name" value="Cupin"/>
    <property type="match status" value="1"/>
</dbReference>
<dbReference type="EMBL" id="JASBNA010000047">
    <property type="protein sequence ID" value="KAK7680663.1"/>
    <property type="molecule type" value="Genomic_DNA"/>
</dbReference>
<comment type="caution">
    <text evidence="5">The sequence shown here is derived from an EMBL/GenBank/DDBJ whole genome shotgun (WGS) entry which is preliminary data.</text>
</comment>
<evidence type="ECO:0000256" key="1">
    <source>
        <dbReference type="ARBA" id="ARBA00022723"/>
    </source>
</evidence>
<dbReference type="GO" id="GO:0000785">
    <property type="term" value="C:chromatin"/>
    <property type="evidence" value="ECO:0007669"/>
    <property type="project" value="TreeGrafter"/>
</dbReference>
<dbReference type="GO" id="GO:0034647">
    <property type="term" value="F:histone H3K4me/H3K4me2/H3K4me3 demethylase activity"/>
    <property type="evidence" value="ECO:0007669"/>
    <property type="project" value="TreeGrafter"/>
</dbReference>
<keyword evidence="1" id="KW-0479">Metal-binding</keyword>
<sequence>MYADQQPNEFIVTYPRVYHAGFNSGFNFNEAVNFAMPQWLEFGEQSIHDYKLIKKENVFDHYQLVENILHDFQRKKVKGIQLTKEEINLVERCIKSYESFYQAQRNKLDQFNKIKKNFIIKFQPKFFKERKFEDEQLGYFPQDNNGQDEDYEDDLCDICRTKISYQYCIIDNKRHRFHTIASSDAMDSKLKSIEPITPTIKQEGTFESFNKIPISQLLTPESSPYEEITNRPKKEPVAEHELGPNECKSEADEWNKLIEDAKNDDNDNNRKRRRSRRVSKEEEPLHKNRKPNHPTIQPKGKMTVVQNTCSLNQLNDQEEIRLCLQCCLNLCGEHGERAPINSTLVYEMYPDTMAHLISSTRSLLHDL</sequence>
<dbReference type="Proteomes" id="UP001385951">
    <property type="component" value="Unassembled WGS sequence"/>
</dbReference>
<evidence type="ECO:0000313" key="5">
    <source>
        <dbReference type="EMBL" id="KAK7680663.1"/>
    </source>
</evidence>
<dbReference type="PANTHER" id="PTHR10694">
    <property type="entry name" value="LYSINE-SPECIFIC DEMETHYLASE"/>
    <property type="match status" value="1"/>
</dbReference>
<feature type="domain" description="JmjC" evidence="4">
    <location>
        <begin position="1"/>
        <end position="51"/>
    </location>
</feature>
<dbReference type="PANTHER" id="PTHR10694:SF33">
    <property type="entry name" value="LYSINE-SPECIFIC DEMETHYLASE 5"/>
    <property type="match status" value="1"/>
</dbReference>
<protein>
    <recommendedName>
        <fullName evidence="4">JmjC domain-containing protein</fullName>
    </recommendedName>
</protein>
<dbReference type="GO" id="GO:0046872">
    <property type="term" value="F:metal ion binding"/>
    <property type="evidence" value="ECO:0007669"/>
    <property type="project" value="UniProtKB-KW"/>
</dbReference>
<feature type="compositionally biased region" description="Basic and acidic residues" evidence="3">
    <location>
        <begin position="259"/>
        <end position="269"/>
    </location>
</feature>
<dbReference type="PROSITE" id="PS51184">
    <property type="entry name" value="JMJC"/>
    <property type="match status" value="1"/>
</dbReference>
<feature type="region of interest" description="Disordered" evidence="3">
    <location>
        <begin position="259"/>
        <end position="300"/>
    </location>
</feature>
<feature type="compositionally biased region" description="Basic and acidic residues" evidence="3">
    <location>
        <begin position="228"/>
        <end position="246"/>
    </location>
</feature>
<evidence type="ECO:0000259" key="4">
    <source>
        <dbReference type="PROSITE" id="PS51184"/>
    </source>
</evidence>
<gene>
    <name evidence="5" type="ORF">QCA50_016229</name>
</gene>
<dbReference type="AlphaFoldDB" id="A0AAW0FG10"/>
<accession>A0AAW0FG10</accession>
<feature type="region of interest" description="Disordered" evidence="3">
    <location>
        <begin position="220"/>
        <end position="246"/>
    </location>
</feature>
<reference evidence="5 6" key="1">
    <citation type="submission" date="2022-09" db="EMBL/GenBank/DDBJ databases">
        <authorList>
            <person name="Palmer J.M."/>
        </authorList>
    </citation>
    <scope>NUCLEOTIDE SEQUENCE [LARGE SCALE GENOMIC DNA]</scope>
    <source>
        <strain evidence="5 6">DSM 7382</strain>
    </source>
</reference>
<dbReference type="InterPro" id="IPR003347">
    <property type="entry name" value="JmjC_dom"/>
</dbReference>
<keyword evidence="2" id="KW-0408">Iron</keyword>
<dbReference type="Pfam" id="PF02373">
    <property type="entry name" value="JmjC"/>
    <property type="match status" value="1"/>
</dbReference>
<evidence type="ECO:0000313" key="6">
    <source>
        <dbReference type="Proteomes" id="UP001385951"/>
    </source>
</evidence>
<keyword evidence="6" id="KW-1185">Reference proteome</keyword>
<dbReference type="GO" id="GO:0005634">
    <property type="term" value="C:nucleus"/>
    <property type="evidence" value="ECO:0007669"/>
    <property type="project" value="TreeGrafter"/>
</dbReference>